<dbReference type="InterPro" id="IPR011948">
    <property type="entry name" value="Dullard_phosphatase"/>
</dbReference>
<dbReference type="AlphaFoldDB" id="A0AAU9IM88"/>
<evidence type="ECO:0000313" key="4">
    <source>
        <dbReference type="Proteomes" id="UP001162131"/>
    </source>
</evidence>
<evidence type="ECO:0000256" key="1">
    <source>
        <dbReference type="SAM" id="MobiDB-lite"/>
    </source>
</evidence>
<name>A0AAU9IM88_9CILI</name>
<dbReference type="Gene3D" id="3.40.50.1000">
    <property type="entry name" value="HAD superfamily/HAD-like"/>
    <property type="match status" value="1"/>
</dbReference>
<gene>
    <name evidence="3" type="ORF">BSTOLATCC_MIC8546</name>
</gene>
<dbReference type="PROSITE" id="PS50969">
    <property type="entry name" value="FCP1"/>
    <property type="match status" value="1"/>
</dbReference>
<organism evidence="3 4">
    <name type="scientific">Blepharisma stoltei</name>
    <dbReference type="NCBI Taxonomy" id="1481888"/>
    <lineage>
        <taxon>Eukaryota</taxon>
        <taxon>Sar</taxon>
        <taxon>Alveolata</taxon>
        <taxon>Ciliophora</taxon>
        <taxon>Postciliodesmatophora</taxon>
        <taxon>Heterotrichea</taxon>
        <taxon>Heterotrichida</taxon>
        <taxon>Blepharismidae</taxon>
        <taxon>Blepharisma</taxon>
    </lineage>
</organism>
<dbReference type="SUPFAM" id="SSF56784">
    <property type="entry name" value="HAD-like"/>
    <property type="match status" value="1"/>
</dbReference>
<protein>
    <recommendedName>
        <fullName evidence="2">FCP1 homology domain-containing protein</fullName>
    </recommendedName>
</protein>
<dbReference type="GO" id="GO:0016791">
    <property type="term" value="F:phosphatase activity"/>
    <property type="evidence" value="ECO:0007669"/>
    <property type="project" value="InterPro"/>
</dbReference>
<keyword evidence="4" id="KW-1185">Reference proteome</keyword>
<reference evidence="3" key="1">
    <citation type="submission" date="2021-09" db="EMBL/GenBank/DDBJ databases">
        <authorList>
            <consortium name="AG Swart"/>
            <person name="Singh M."/>
            <person name="Singh A."/>
            <person name="Seah K."/>
            <person name="Emmerich C."/>
        </authorList>
    </citation>
    <scope>NUCLEOTIDE SEQUENCE</scope>
    <source>
        <strain evidence="3">ATCC30299</strain>
    </source>
</reference>
<dbReference type="PANTHER" id="PTHR12210">
    <property type="entry name" value="DULLARD PROTEIN PHOSPHATASE"/>
    <property type="match status" value="1"/>
</dbReference>
<dbReference type="InterPro" id="IPR036412">
    <property type="entry name" value="HAD-like_sf"/>
</dbReference>
<feature type="compositionally biased region" description="Polar residues" evidence="1">
    <location>
        <begin position="104"/>
        <end position="163"/>
    </location>
</feature>
<evidence type="ECO:0000313" key="3">
    <source>
        <dbReference type="EMBL" id="CAG9313273.1"/>
    </source>
</evidence>
<comment type="caution">
    <text evidence="3">The sequence shown here is derived from an EMBL/GenBank/DDBJ whole genome shotgun (WGS) entry which is preliminary data.</text>
</comment>
<dbReference type="CDD" id="cd07521">
    <property type="entry name" value="HAD_FCP1-like"/>
    <property type="match status" value="1"/>
</dbReference>
<feature type="region of interest" description="Disordered" evidence="1">
    <location>
        <begin position="57"/>
        <end position="178"/>
    </location>
</feature>
<dbReference type="InterPro" id="IPR050365">
    <property type="entry name" value="TIM50"/>
</dbReference>
<dbReference type="InterPro" id="IPR023214">
    <property type="entry name" value="HAD_sf"/>
</dbReference>
<feature type="compositionally biased region" description="Polar residues" evidence="1">
    <location>
        <begin position="74"/>
        <end position="92"/>
    </location>
</feature>
<dbReference type="Proteomes" id="UP001162131">
    <property type="component" value="Unassembled WGS sequence"/>
</dbReference>
<dbReference type="InterPro" id="IPR004274">
    <property type="entry name" value="FCP1_dom"/>
</dbReference>
<dbReference type="FunFam" id="3.40.50.1000:FF:000121">
    <property type="entry name" value="Uncharacterized protein"/>
    <property type="match status" value="1"/>
</dbReference>
<feature type="domain" description="FCP1 homology" evidence="2">
    <location>
        <begin position="250"/>
        <end position="412"/>
    </location>
</feature>
<dbReference type="Pfam" id="PF03031">
    <property type="entry name" value="NIF"/>
    <property type="match status" value="1"/>
</dbReference>
<dbReference type="NCBIfam" id="TIGR02251">
    <property type="entry name" value="HIF-SF_euk"/>
    <property type="match status" value="1"/>
</dbReference>
<dbReference type="SMART" id="SM00577">
    <property type="entry name" value="CPDc"/>
    <property type="match status" value="1"/>
</dbReference>
<sequence length="453" mass="51476">MDQFNINSLSTPHLISRSPRIVKTQYTSQAASPQFSSTSKLPYEAKNFEIYPISDSTKVSSSARTKKPIKFPSSPGSQTPKSNYSANSTGRTLSSSASLQSLQNKNIISGSRSEIQPKQSLSRVNSASTKNLTPKASRTPTNRSNRNKISQSVSASKIYQPSISKEKQLGSPRAAEQRKETEFSQLITQVKSPEMSKITKSTEDLKERSEAVYREHLFQTFQALKFVKMLPAIDPHQIQAKRVNLPKKPGYLNKKTIVFDLDETLVHCCEGQENSKPDVILPITFPTGEVINAGINIRPYAREVLKEASVDFEVIIFTASQKCYADVVIDFLDPTGEFVHHRLFRENCINVQGVFIKDLRILANRRIQDIVIVDNAAYSFGYQLDNGVPIISWHDDPHDKELFNLMDYIKTLARAQDIREINRRTFRLNTFYEDYIEQFLQPEFNTKAPYKKY</sequence>
<dbReference type="EMBL" id="CAJZBQ010000010">
    <property type="protein sequence ID" value="CAG9313273.1"/>
    <property type="molecule type" value="Genomic_DNA"/>
</dbReference>
<feature type="compositionally biased region" description="Low complexity" evidence="1">
    <location>
        <begin position="93"/>
        <end position="103"/>
    </location>
</feature>
<proteinExistence type="predicted"/>
<evidence type="ECO:0000259" key="2">
    <source>
        <dbReference type="PROSITE" id="PS50969"/>
    </source>
</evidence>
<accession>A0AAU9IM88</accession>